<comment type="subunit">
    <text evidence="2">Homotrimer.</text>
</comment>
<dbReference type="STRING" id="1798375.A2773_03770"/>
<keyword evidence="6" id="KW-0169">Cobalamin biosynthesis</keyword>
<reference evidence="8 9" key="1">
    <citation type="journal article" date="2016" name="Nat. Commun.">
        <title>Thousands of microbial genomes shed light on interconnected biogeochemical processes in an aquifer system.</title>
        <authorList>
            <person name="Anantharaman K."/>
            <person name="Brown C.T."/>
            <person name="Hug L.A."/>
            <person name="Sharon I."/>
            <person name="Castelle C.J."/>
            <person name="Probst A.J."/>
            <person name="Thomas B.C."/>
            <person name="Singh A."/>
            <person name="Wilkins M.J."/>
            <person name="Karaoz U."/>
            <person name="Brodie E.L."/>
            <person name="Williams K.H."/>
            <person name="Hubbard S.S."/>
            <person name="Banfield J.F."/>
        </authorList>
    </citation>
    <scope>NUCLEOTIDE SEQUENCE [LARGE SCALE GENOMIC DNA]</scope>
</reference>
<dbReference type="NCBIfam" id="TIGR00636">
    <property type="entry name" value="PduO_Nterm"/>
    <property type="match status" value="1"/>
</dbReference>
<proteinExistence type="inferred from homology"/>
<dbReference type="InterPro" id="IPR036451">
    <property type="entry name" value="CblAdoTrfase-like_sf"/>
</dbReference>
<dbReference type="GO" id="GO:0008817">
    <property type="term" value="F:corrinoid adenosyltransferase activity"/>
    <property type="evidence" value="ECO:0007669"/>
    <property type="project" value="UniProtKB-UniRule"/>
</dbReference>
<comment type="catalytic activity">
    <reaction evidence="6">
        <text>2 cob(II)yrinate a,c diamide + reduced [electron-transfer flavoprotein] + 2 ATP = 2 adenosylcob(III)yrinate a,c-diamide + 2 triphosphate + oxidized [electron-transfer flavoprotein] + 3 H(+)</text>
        <dbReference type="Rhea" id="RHEA:11528"/>
        <dbReference type="Rhea" id="RHEA-COMP:10685"/>
        <dbReference type="Rhea" id="RHEA-COMP:10686"/>
        <dbReference type="ChEBI" id="CHEBI:15378"/>
        <dbReference type="ChEBI" id="CHEBI:18036"/>
        <dbReference type="ChEBI" id="CHEBI:30616"/>
        <dbReference type="ChEBI" id="CHEBI:57692"/>
        <dbReference type="ChEBI" id="CHEBI:58307"/>
        <dbReference type="ChEBI" id="CHEBI:58503"/>
        <dbReference type="ChEBI" id="CHEBI:58537"/>
        <dbReference type="EC" id="2.5.1.17"/>
    </reaction>
</comment>
<evidence type="ECO:0000256" key="5">
    <source>
        <dbReference type="ARBA" id="ARBA00022840"/>
    </source>
</evidence>
<keyword evidence="4 6" id="KW-0547">Nucleotide-binding</keyword>
<evidence type="ECO:0000256" key="3">
    <source>
        <dbReference type="ARBA" id="ARBA00022679"/>
    </source>
</evidence>
<evidence type="ECO:0000256" key="1">
    <source>
        <dbReference type="ARBA" id="ARBA00007487"/>
    </source>
</evidence>
<evidence type="ECO:0000256" key="2">
    <source>
        <dbReference type="ARBA" id="ARBA00011233"/>
    </source>
</evidence>
<gene>
    <name evidence="8" type="ORF">A2773_03770</name>
</gene>
<dbReference type="Pfam" id="PF01923">
    <property type="entry name" value="Cob_adeno_trans"/>
    <property type="match status" value="1"/>
</dbReference>
<comment type="caution">
    <text evidence="8">The sequence shown here is derived from an EMBL/GenBank/DDBJ whole genome shotgun (WGS) entry which is preliminary data.</text>
</comment>
<dbReference type="GO" id="GO:0005524">
    <property type="term" value="F:ATP binding"/>
    <property type="evidence" value="ECO:0007669"/>
    <property type="project" value="UniProtKB-UniRule"/>
</dbReference>
<comment type="pathway">
    <text evidence="6">Cofactor biosynthesis; adenosylcobalamin biosynthesis; adenosylcobalamin from cob(II)yrinate a,c-diamide: step 2/7.</text>
</comment>
<evidence type="ECO:0000259" key="7">
    <source>
        <dbReference type="Pfam" id="PF01923"/>
    </source>
</evidence>
<dbReference type="FunFam" id="1.20.1200.10:FF:000001">
    <property type="entry name" value="Cob(I)yrinic acid a,c-diamide adenosyltransferase"/>
    <property type="match status" value="1"/>
</dbReference>
<sequence>MKIYTKTGDLGQTSLYGGKRVFKSDQRVASYGGIDELNTVLGMVLVNLSDEKIKKFLGQIQHDLFLIGSTLAGAKLDLVSLEVRVGEMERLIDSLDKNLPELKNFILPGGGEKGALVHFARSVARRAEREVVNLNVSENVDKKILVYLNRLSDLLFIIARYINHEEKQEEKVWKGR</sequence>
<dbReference type="GO" id="GO:0009236">
    <property type="term" value="P:cobalamin biosynthetic process"/>
    <property type="evidence" value="ECO:0007669"/>
    <property type="project" value="UniProtKB-UniRule"/>
</dbReference>
<feature type="domain" description="Cobalamin adenosyltransferase-like" evidence="7">
    <location>
        <begin position="3"/>
        <end position="162"/>
    </location>
</feature>
<dbReference type="AlphaFoldDB" id="A0A1F5ZRM3"/>
<evidence type="ECO:0000313" key="9">
    <source>
        <dbReference type="Proteomes" id="UP000177383"/>
    </source>
</evidence>
<dbReference type="SUPFAM" id="SSF89028">
    <property type="entry name" value="Cobalamin adenosyltransferase-like"/>
    <property type="match status" value="1"/>
</dbReference>
<name>A0A1F5ZRM3_9BACT</name>
<comment type="similarity">
    <text evidence="1 6">Belongs to the Cob(I)alamin adenosyltransferase family.</text>
</comment>
<dbReference type="EC" id="2.5.1.17" evidence="6"/>
<dbReference type="EMBL" id="MFJE01000007">
    <property type="protein sequence ID" value="OGG14995.1"/>
    <property type="molecule type" value="Genomic_DNA"/>
</dbReference>
<dbReference type="InterPro" id="IPR016030">
    <property type="entry name" value="CblAdoTrfase-like"/>
</dbReference>
<keyword evidence="3 6" id="KW-0808">Transferase</keyword>
<evidence type="ECO:0000313" key="8">
    <source>
        <dbReference type="EMBL" id="OGG14995.1"/>
    </source>
</evidence>
<accession>A0A1F5ZRM3</accession>
<protein>
    <recommendedName>
        <fullName evidence="6">Corrinoid adenosyltransferase</fullName>
        <ecNumber evidence="6">2.5.1.17</ecNumber>
    </recommendedName>
    <alternativeName>
        <fullName evidence="6">Cob(II)alamin adenosyltransferase</fullName>
    </alternativeName>
    <alternativeName>
        <fullName evidence="6">Cob(II)yrinic acid a,c-diamide adenosyltransferase</fullName>
    </alternativeName>
    <alternativeName>
        <fullName evidence="6">Cobinamide/cobalamin adenosyltransferase</fullName>
    </alternativeName>
</protein>
<evidence type="ECO:0000256" key="4">
    <source>
        <dbReference type="ARBA" id="ARBA00022741"/>
    </source>
</evidence>
<dbReference type="PANTHER" id="PTHR12213:SF0">
    <property type="entry name" value="CORRINOID ADENOSYLTRANSFERASE MMAB"/>
    <property type="match status" value="1"/>
</dbReference>
<evidence type="ECO:0000256" key="6">
    <source>
        <dbReference type="RuleBase" id="RU366026"/>
    </source>
</evidence>
<dbReference type="Proteomes" id="UP000177383">
    <property type="component" value="Unassembled WGS sequence"/>
</dbReference>
<dbReference type="PANTHER" id="PTHR12213">
    <property type="entry name" value="CORRINOID ADENOSYLTRANSFERASE"/>
    <property type="match status" value="1"/>
</dbReference>
<organism evidence="8 9">
    <name type="scientific">Candidatus Gottesmanbacteria bacterium RIFCSPHIGHO2_01_FULL_39_10</name>
    <dbReference type="NCBI Taxonomy" id="1798375"/>
    <lineage>
        <taxon>Bacteria</taxon>
        <taxon>Candidatus Gottesmaniibacteriota</taxon>
    </lineage>
</organism>
<dbReference type="Gene3D" id="1.20.1200.10">
    <property type="entry name" value="Cobalamin adenosyltransferase-like"/>
    <property type="match status" value="1"/>
</dbReference>
<keyword evidence="5 6" id="KW-0067">ATP-binding</keyword>
<dbReference type="UniPathway" id="UPA00148">
    <property type="reaction ID" value="UER00233"/>
</dbReference>
<dbReference type="InterPro" id="IPR029499">
    <property type="entry name" value="PduO-typ"/>
</dbReference>
<comment type="catalytic activity">
    <reaction evidence="6">
        <text>2 cob(II)alamin + reduced [electron-transfer flavoprotein] + 2 ATP = 2 adenosylcob(III)alamin + 2 triphosphate + oxidized [electron-transfer flavoprotein] + 3 H(+)</text>
        <dbReference type="Rhea" id="RHEA:28671"/>
        <dbReference type="Rhea" id="RHEA-COMP:10685"/>
        <dbReference type="Rhea" id="RHEA-COMP:10686"/>
        <dbReference type="ChEBI" id="CHEBI:15378"/>
        <dbReference type="ChEBI" id="CHEBI:16304"/>
        <dbReference type="ChEBI" id="CHEBI:18036"/>
        <dbReference type="ChEBI" id="CHEBI:18408"/>
        <dbReference type="ChEBI" id="CHEBI:30616"/>
        <dbReference type="ChEBI" id="CHEBI:57692"/>
        <dbReference type="ChEBI" id="CHEBI:58307"/>
        <dbReference type="EC" id="2.5.1.17"/>
    </reaction>
</comment>